<feature type="region of interest" description="Disordered" evidence="1">
    <location>
        <begin position="75"/>
        <end position="96"/>
    </location>
</feature>
<proteinExistence type="predicted"/>
<gene>
    <name evidence="2" type="ORF">NP493_490g00003</name>
</gene>
<protein>
    <submittedName>
        <fullName evidence="2">Uncharacterized protein</fullName>
    </submittedName>
</protein>
<comment type="caution">
    <text evidence="2">The sequence shown here is derived from an EMBL/GenBank/DDBJ whole genome shotgun (WGS) entry which is preliminary data.</text>
</comment>
<dbReference type="EMBL" id="JAODUO010000489">
    <property type="protein sequence ID" value="KAK2179456.1"/>
    <property type="molecule type" value="Genomic_DNA"/>
</dbReference>
<reference evidence="2" key="1">
    <citation type="journal article" date="2023" name="Mol. Biol. Evol.">
        <title>Third-Generation Sequencing Reveals the Adaptive Role of the Epigenome in Three Deep-Sea Polychaetes.</title>
        <authorList>
            <person name="Perez M."/>
            <person name="Aroh O."/>
            <person name="Sun Y."/>
            <person name="Lan Y."/>
            <person name="Juniper S.K."/>
            <person name="Young C.R."/>
            <person name="Angers B."/>
            <person name="Qian P.Y."/>
        </authorList>
    </citation>
    <scope>NUCLEOTIDE SEQUENCE</scope>
    <source>
        <strain evidence="2">R07B-5</strain>
    </source>
</reference>
<dbReference type="Proteomes" id="UP001209878">
    <property type="component" value="Unassembled WGS sequence"/>
</dbReference>
<evidence type="ECO:0000313" key="2">
    <source>
        <dbReference type="EMBL" id="KAK2179456.1"/>
    </source>
</evidence>
<keyword evidence="3" id="KW-1185">Reference proteome</keyword>
<name>A0AAD9NSY0_RIDPI</name>
<evidence type="ECO:0000313" key="3">
    <source>
        <dbReference type="Proteomes" id="UP001209878"/>
    </source>
</evidence>
<accession>A0AAD9NSY0</accession>
<dbReference type="AlphaFoldDB" id="A0AAD9NSY0"/>
<evidence type="ECO:0000256" key="1">
    <source>
        <dbReference type="SAM" id="MobiDB-lite"/>
    </source>
</evidence>
<sequence>MAISFPVSMAMFPTSARTAVTPRSSIPWVLSSAMGLCRRCAPSCCQSCTRRCQSPTHPVLGSDIPSPCHGTWSYVDSGPSRGGGRTRAPSRRSGGRDWAPVLGLPLVPLARHLV</sequence>
<organism evidence="2 3">
    <name type="scientific">Ridgeia piscesae</name>
    <name type="common">Tubeworm</name>
    <dbReference type="NCBI Taxonomy" id="27915"/>
    <lineage>
        <taxon>Eukaryota</taxon>
        <taxon>Metazoa</taxon>
        <taxon>Spiralia</taxon>
        <taxon>Lophotrochozoa</taxon>
        <taxon>Annelida</taxon>
        <taxon>Polychaeta</taxon>
        <taxon>Sedentaria</taxon>
        <taxon>Canalipalpata</taxon>
        <taxon>Sabellida</taxon>
        <taxon>Siboglinidae</taxon>
        <taxon>Ridgeia</taxon>
    </lineage>
</organism>